<keyword evidence="11" id="KW-1185">Reference proteome</keyword>
<evidence type="ECO:0000256" key="3">
    <source>
        <dbReference type="ARBA" id="ARBA00022723"/>
    </source>
</evidence>
<dbReference type="Pfam" id="PF00067">
    <property type="entry name" value="p450"/>
    <property type="match status" value="1"/>
</dbReference>
<dbReference type="PANTHER" id="PTHR24286:SF384">
    <property type="entry name" value="P450, PUTATIVE (EUROFUNG)-RELATED"/>
    <property type="match status" value="1"/>
</dbReference>
<dbReference type="PRINTS" id="PR00463">
    <property type="entry name" value="EP450I"/>
</dbReference>
<comment type="cofactor">
    <cofactor evidence="7">
        <name>heme</name>
        <dbReference type="ChEBI" id="CHEBI:30413"/>
    </cofactor>
</comment>
<evidence type="ECO:0000256" key="1">
    <source>
        <dbReference type="ARBA" id="ARBA00010617"/>
    </source>
</evidence>
<keyword evidence="9" id="KW-1133">Transmembrane helix</keyword>
<dbReference type="GO" id="GO:0020037">
    <property type="term" value="F:heme binding"/>
    <property type="evidence" value="ECO:0007669"/>
    <property type="project" value="InterPro"/>
</dbReference>
<evidence type="ECO:0000256" key="2">
    <source>
        <dbReference type="ARBA" id="ARBA00022617"/>
    </source>
</evidence>
<sequence length="490" mass="55082">MSTTDEEGNYPVTPTLLVLVSSLLSVCVISWLWKRRNEGAKDPISVLPLPPGNMGWPLIRENLQFFLKGSDFFVERFKKYGRIYKTHVFGAPMVRLSGADYIRPLVSKEPNLMTMKITQSARYLFGGQSLTSVTGEEHPKLKKKLLAALTPVRLDDYLPCIQDKVRAHVLDWCDRGHVLGFPACDALMAELVLELTLGWSKDNDPMGVVRNAFITVNQNMISVPLKIPGTGFYKAAKAKKVITDFIKKRLSRESDKDHVCILDVLLVGHGEDGRDAGLTEEQIIDNAVTFLIAGSGTTSGALSCLLLMLGKHPEVLSKLREELSSKGLIETEKDIPLTYDLLQELDYVQWLNKEVLRLLPPVGGVFRQAEKTVEVGDYQIPKGWTVMYSIRDTHFNTHVFEHRDEFIPERWGDKDLEATLRKTEACNYLPFGSGPRSCLGKALALVEMSVFLVEVARVADWKLHNPDARMVYLPVTKCADDMPVTFTRRC</sequence>
<comment type="caution">
    <text evidence="10">The sequence shown here is derived from an EMBL/GenBank/DDBJ whole genome shotgun (WGS) entry which is preliminary data.</text>
</comment>
<dbReference type="InterPro" id="IPR001128">
    <property type="entry name" value="Cyt_P450"/>
</dbReference>
<dbReference type="GO" id="GO:0004497">
    <property type="term" value="F:monooxygenase activity"/>
    <property type="evidence" value="ECO:0007669"/>
    <property type="project" value="UniProtKB-KW"/>
</dbReference>
<dbReference type="SUPFAM" id="SSF48264">
    <property type="entry name" value="Cytochrome P450"/>
    <property type="match status" value="1"/>
</dbReference>
<feature type="transmembrane region" description="Helical" evidence="9">
    <location>
        <begin position="12"/>
        <end position="33"/>
    </location>
</feature>
<organism evidence="10 11">
    <name type="scientific">Lymnaea stagnalis</name>
    <name type="common">Great pond snail</name>
    <name type="synonym">Helix stagnalis</name>
    <dbReference type="NCBI Taxonomy" id="6523"/>
    <lineage>
        <taxon>Eukaryota</taxon>
        <taxon>Metazoa</taxon>
        <taxon>Spiralia</taxon>
        <taxon>Lophotrochozoa</taxon>
        <taxon>Mollusca</taxon>
        <taxon>Gastropoda</taxon>
        <taxon>Heterobranchia</taxon>
        <taxon>Euthyneura</taxon>
        <taxon>Panpulmonata</taxon>
        <taxon>Hygrophila</taxon>
        <taxon>Lymnaeoidea</taxon>
        <taxon>Lymnaeidae</taxon>
        <taxon>Lymnaea</taxon>
    </lineage>
</organism>
<evidence type="ECO:0000256" key="4">
    <source>
        <dbReference type="ARBA" id="ARBA00023002"/>
    </source>
</evidence>
<evidence type="ECO:0000313" key="10">
    <source>
        <dbReference type="EMBL" id="CAL1547325.1"/>
    </source>
</evidence>
<proteinExistence type="inferred from homology"/>
<keyword evidence="5 7" id="KW-0408">Iron</keyword>
<evidence type="ECO:0000256" key="8">
    <source>
        <dbReference type="RuleBase" id="RU000461"/>
    </source>
</evidence>
<dbReference type="Gene3D" id="1.10.630.10">
    <property type="entry name" value="Cytochrome P450"/>
    <property type="match status" value="1"/>
</dbReference>
<evidence type="ECO:0000313" key="11">
    <source>
        <dbReference type="Proteomes" id="UP001497497"/>
    </source>
</evidence>
<gene>
    <name evidence="10" type="ORF">GSLYS_00020650001</name>
</gene>
<evidence type="ECO:0000256" key="6">
    <source>
        <dbReference type="ARBA" id="ARBA00023033"/>
    </source>
</evidence>
<comment type="similarity">
    <text evidence="1 8">Belongs to the cytochrome P450 family.</text>
</comment>
<dbReference type="PRINTS" id="PR00385">
    <property type="entry name" value="P450"/>
</dbReference>
<dbReference type="InterPro" id="IPR002401">
    <property type="entry name" value="Cyt_P450_E_grp-I"/>
</dbReference>
<evidence type="ECO:0000256" key="7">
    <source>
        <dbReference type="PIRSR" id="PIRSR602401-1"/>
    </source>
</evidence>
<keyword evidence="6 8" id="KW-0503">Monooxygenase</keyword>
<dbReference type="PROSITE" id="PS00086">
    <property type="entry name" value="CYTOCHROME_P450"/>
    <property type="match status" value="1"/>
</dbReference>
<keyword evidence="2 7" id="KW-0349">Heme</keyword>
<accession>A0AAV2IJM7</accession>
<dbReference type="GO" id="GO:0016705">
    <property type="term" value="F:oxidoreductase activity, acting on paired donors, with incorporation or reduction of molecular oxygen"/>
    <property type="evidence" value="ECO:0007669"/>
    <property type="project" value="InterPro"/>
</dbReference>
<keyword evidence="4 8" id="KW-0560">Oxidoreductase</keyword>
<feature type="binding site" description="axial binding residue" evidence="7">
    <location>
        <position position="438"/>
    </location>
    <ligand>
        <name>heme</name>
        <dbReference type="ChEBI" id="CHEBI:30413"/>
    </ligand>
    <ligandPart>
        <name>Fe</name>
        <dbReference type="ChEBI" id="CHEBI:18248"/>
    </ligandPart>
</feature>
<evidence type="ECO:0000256" key="5">
    <source>
        <dbReference type="ARBA" id="ARBA00023004"/>
    </source>
</evidence>
<evidence type="ECO:0000256" key="9">
    <source>
        <dbReference type="SAM" id="Phobius"/>
    </source>
</evidence>
<keyword evidence="9" id="KW-0812">Transmembrane</keyword>
<dbReference type="InterPro" id="IPR036396">
    <property type="entry name" value="Cyt_P450_sf"/>
</dbReference>
<dbReference type="Proteomes" id="UP001497497">
    <property type="component" value="Unassembled WGS sequence"/>
</dbReference>
<name>A0AAV2IJM7_LYMST</name>
<reference evidence="10 11" key="1">
    <citation type="submission" date="2024-04" db="EMBL/GenBank/DDBJ databases">
        <authorList>
            <consortium name="Genoscope - CEA"/>
            <person name="William W."/>
        </authorList>
    </citation>
    <scope>NUCLEOTIDE SEQUENCE [LARGE SCALE GENOMIC DNA]</scope>
</reference>
<dbReference type="AlphaFoldDB" id="A0AAV2IJM7"/>
<dbReference type="GO" id="GO:0005506">
    <property type="term" value="F:iron ion binding"/>
    <property type="evidence" value="ECO:0007669"/>
    <property type="project" value="InterPro"/>
</dbReference>
<dbReference type="PANTHER" id="PTHR24286">
    <property type="entry name" value="CYTOCHROME P450 26"/>
    <property type="match status" value="1"/>
</dbReference>
<protein>
    <recommendedName>
        <fullName evidence="12">Cytochrome P450</fullName>
    </recommendedName>
</protein>
<dbReference type="GO" id="GO:0016125">
    <property type="term" value="P:sterol metabolic process"/>
    <property type="evidence" value="ECO:0007669"/>
    <property type="project" value="TreeGrafter"/>
</dbReference>
<dbReference type="EMBL" id="CAXITT010000948">
    <property type="protein sequence ID" value="CAL1547325.1"/>
    <property type="molecule type" value="Genomic_DNA"/>
</dbReference>
<keyword evidence="3 7" id="KW-0479">Metal-binding</keyword>
<dbReference type="InterPro" id="IPR017972">
    <property type="entry name" value="Cyt_P450_CS"/>
</dbReference>
<keyword evidence="9" id="KW-0472">Membrane</keyword>
<evidence type="ECO:0008006" key="12">
    <source>
        <dbReference type="Google" id="ProtNLM"/>
    </source>
</evidence>